<reference evidence="2" key="1">
    <citation type="submission" date="2016-10" db="EMBL/GenBank/DDBJ databases">
        <authorList>
            <person name="Varghese N."/>
            <person name="Submissions S."/>
        </authorList>
    </citation>
    <scope>NUCLEOTIDE SEQUENCE [LARGE SCALE GENOMIC DNA]</scope>
    <source>
        <strain evidence="2">CGMCC 4.3504</strain>
    </source>
</reference>
<accession>A0A1G6MHE8</accession>
<gene>
    <name evidence="1" type="ORF">SAMN05216505_102521</name>
</gene>
<evidence type="ECO:0000313" key="2">
    <source>
        <dbReference type="Proteomes" id="UP000182100"/>
    </source>
</evidence>
<name>A0A1G6MHE8_9ACTN</name>
<dbReference type="STRING" id="67344.SAMN05216505_102521"/>
<dbReference type="AlphaFoldDB" id="A0A1G6MHE8"/>
<proteinExistence type="predicted"/>
<evidence type="ECO:0000313" key="1">
    <source>
        <dbReference type="EMBL" id="SDC54385.1"/>
    </source>
</evidence>
<dbReference type="EMBL" id="FMZK01000002">
    <property type="protein sequence ID" value="SDC54385.1"/>
    <property type="molecule type" value="Genomic_DNA"/>
</dbReference>
<organism evidence="1 2">
    <name type="scientific">Streptomyces prasinopilosus</name>
    <dbReference type="NCBI Taxonomy" id="67344"/>
    <lineage>
        <taxon>Bacteria</taxon>
        <taxon>Bacillati</taxon>
        <taxon>Actinomycetota</taxon>
        <taxon>Actinomycetes</taxon>
        <taxon>Kitasatosporales</taxon>
        <taxon>Streptomycetaceae</taxon>
        <taxon>Streptomyces</taxon>
    </lineage>
</organism>
<keyword evidence="2" id="KW-1185">Reference proteome</keyword>
<dbReference type="RefSeq" id="WP_175400284.1">
    <property type="nucleotide sequence ID" value="NZ_FMZK01000002.1"/>
</dbReference>
<protein>
    <submittedName>
        <fullName evidence="1">Uncharacterized protein</fullName>
    </submittedName>
</protein>
<sequence>MKERVWYAPGAFVYRLSGRDRQTSASYYTPESPTRVTPPILLRLQQPRHGLV</sequence>
<dbReference type="Proteomes" id="UP000182100">
    <property type="component" value="Unassembled WGS sequence"/>
</dbReference>